<sequence>MAKKPISKKTSSLQPAKTPPRPPKKPKAQFPFPIVKFAANNSVLYPMEAINGTEAKLTLPAGATDCTFFIAIKGQAEPAFEPIFVEDGDDVVPISAQLLSLMIGHTVLMWCTAFAGAKEETSLVLELEVQLLREEDLVVSRPVFKHSKNEWNTWWLRMQSFAGDETVEVEAWPFIFPGQRLFITVAGNQHTAPYRFIWVALDHVVQPHEAHTGYVFRFPLSRPWMSRLDDYSALTAHLGVIWDGTSPVYPDAGDPLLENPLPINAQDFHLRTTTLLQVDPYQDLNPSHLLESVELPPGHWQVNPTNTVKGGHAVVNYAGMAEGDLVCAQAQGRNYGPIALGCQKVKAGESSLSFDVPPKVLAALFNKTLTLDYTLQFNHYAPQSSPQRNIDVLAPQLPRTNIEEATSGTLDLSTFVGDATGSVPIFDYAAEGQCCWMWVTGELENGSVYQFDILGDEPLTADWVAKGVDTLISRAKLKALADCTEFQLHFAVGFDGKCNRATAIEFPTQGFKIEQEPLVLVEPKVTEAVLDQLTAYNGRNGVHVEVNYVGNNPKHTLSVCWKKPDGTCWPLASKPGSASGSVIFTLPPEAVIESMGKVVEIIYTVTTACKVQTSSPLNLNISLPVRLETPNVRQATPPRTQNAILDTRTFTGNAESFIDWMWFLRAGQKCWLRATAIDKTGAPYSFVIYAARTITAGEEAAAVEVAAAVLRSELDKAKDQSSMTLTFSVVTDGSGLESNAIVCPSRVLIIRVPFYDHTSFDPADGGWNGWQRGAGATDPRDLVLVSGPLPWGLGYWLRDWGYTNTSNPATQSEKMFKIFIGLDAGRTYTYEAWIRDDVGIPLPPRMVLTADGKDVTAVREPGTAWELLKGTFVATSSTVRLGIDNRRMGIDPANDFAVTGIRVFE</sequence>
<evidence type="ECO:0000256" key="1">
    <source>
        <dbReference type="SAM" id="MobiDB-lite"/>
    </source>
</evidence>
<dbReference type="EMBL" id="CP014546">
    <property type="protein sequence ID" value="AMN82029.1"/>
    <property type="molecule type" value="Genomic_DNA"/>
</dbReference>
<dbReference type="KEGG" id="pazo:AYR47_28615"/>
<name>A0A127I5D5_PSEAZ</name>
<evidence type="ECO:0000313" key="2">
    <source>
        <dbReference type="EMBL" id="AMN82029.1"/>
    </source>
</evidence>
<dbReference type="AlphaFoldDB" id="A0A127I5D5"/>
<gene>
    <name evidence="2" type="ORF">AYR47_28615</name>
</gene>
<accession>A0A127I5D5</accession>
<dbReference type="Proteomes" id="UP000070516">
    <property type="component" value="Chromosome"/>
</dbReference>
<evidence type="ECO:0000313" key="3">
    <source>
        <dbReference type="Proteomes" id="UP000070516"/>
    </source>
</evidence>
<reference evidence="2 3" key="1">
    <citation type="submission" date="2016-02" db="EMBL/GenBank/DDBJ databases">
        <title>Complete genome sequence of Pseudomonas azotoformans S4.</title>
        <authorList>
            <person name="Fang Y."/>
            <person name="Wu L."/>
            <person name="Feng G."/>
        </authorList>
    </citation>
    <scope>NUCLEOTIDE SEQUENCE [LARGE SCALE GENOMIC DNA]</scope>
    <source>
        <strain evidence="2 3">S4</strain>
    </source>
</reference>
<proteinExistence type="predicted"/>
<protein>
    <submittedName>
        <fullName evidence="2">Uncharacterized protein</fullName>
    </submittedName>
</protein>
<feature type="region of interest" description="Disordered" evidence="1">
    <location>
        <begin position="1"/>
        <end position="29"/>
    </location>
</feature>
<dbReference type="RefSeq" id="WP_061449169.1">
    <property type="nucleotide sequence ID" value="NZ_CP014546.1"/>
</dbReference>
<organism evidence="2 3">
    <name type="scientific">Pseudomonas azotoformans</name>
    <dbReference type="NCBI Taxonomy" id="47878"/>
    <lineage>
        <taxon>Bacteria</taxon>
        <taxon>Pseudomonadati</taxon>
        <taxon>Pseudomonadota</taxon>
        <taxon>Gammaproteobacteria</taxon>
        <taxon>Pseudomonadales</taxon>
        <taxon>Pseudomonadaceae</taxon>
        <taxon>Pseudomonas</taxon>
    </lineage>
</organism>